<sequence>MDCMRAEGMSSDKSELPCVHWLPPESGLVKINTDGDFSSEKVPAVIGVVCRDHLGFLQWGYVDKVKSISAFMTEALALKRALLLAVDIGIDNAIFESNCLSLISYSNAKSPDMIKWRSRTNAFKEVCSIGWIQQPTPSLSSLLTLDAQEASIIRNADLSSCSVLEGT</sequence>
<accession>A0AAE1MIV3</accession>
<dbReference type="GO" id="GO:0003676">
    <property type="term" value="F:nucleic acid binding"/>
    <property type="evidence" value="ECO:0007669"/>
    <property type="project" value="InterPro"/>
</dbReference>
<dbReference type="Proteomes" id="UP001293593">
    <property type="component" value="Unassembled WGS sequence"/>
</dbReference>
<dbReference type="EMBL" id="JAWXYG010000007">
    <property type="protein sequence ID" value="KAK4266919.1"/>
    <property type="molecule type" value="Genomic_DNA"/>
</dbReference>
<reference evidence="2" key="1">
    <citation type="submission" date="2023-10" db="EMBL/GenBank/DDBJ databases">
        <title>Chromosome-level genome of the transformable northern wattle, Acacia crassicarpa.</title>
        <authorList>
            <person name="Massaro I."/>
            <person name="Sinha N.R."/>
            <person name="Poethig S."/>
            <person name="Leichty A.R."/>
        </authorList>
    </citation>
    <scope>NUCLEOTIDE SEQUENCE</scope>
    <source>
        <strain evidence="2">Acra3RX</strain>
        <tissue evidence="2">Leaf</tissue>
    </source>
</reference>
<dbReference type="Pfam" id="PF13456">
    <property type="entry name" value="RVT_3"/>
    <property type="match status" value="1"/>
</dbReference>
<evidence type="ECO:0000313" key="2">
    <source>
        <dbReference type="EMBL" id="KAK4266919.1"/>
    </source>
</evidence>
<dbReference type="InterPro" id="IPR052929">
    <property type="entry name" value="RNase_H-like_EbsB-rel"/>
</dbReference>
<name>A0AAE1MIV3_9FABA</name>
<proteinExistence type="predicted"/>
<protein>
    <recommendedName>
        <fullName evidence="1">RNase H type-1 domain-containing protein</fullName>
    </recommendedName>
</protein>
<gene>
    <name evidence="2" type="ORF">QN277_023777</name>
</gene>
<keyword evidence="3" id="KW-1185">Reference proteome</keyword>
<dbReference type="PANTHER" id="PTHR47074">
    <property type="entry name" value="BNAC02G40300D PROTEIN"/>
    <property type="match status" value="1"/>
</dbReference>
<dbReference type="Gene3D" id="3.30.420.10">
    <property type="entry name" value="Ribonuclease H-like superfamily/Ribonuclease H"/>
    <property type="match status" value="1"/>
</dbReference>
<evidence type="ECO:0000313" key="3">
    <source>
        <dbReference type="Proteomes" id="UP001293593"/>
    </source>
</evidence>
<comment type="caution">
    <text evidence="2">The sequence shown here is derived from an EMBL/GenBank/DDBJ whole genome shotgun (WGS) entry which is preliminary data.</text>
</comment>
<evidence type="ECO:0000259" key="1">
    <source>
        <dbReference type="Pfam" id="PF13456"/>
    </source>
</evidence>
<dbReference type="AlphaFoldDB" id="A0AAE1MIV3"/>
<dbReference type="PANTHER" id="PTHR47074:SF11">
    <property type="entry name" value="REVERSE TRANSCRIPTASE-LIKE PROTEIN"/>
    <property type="match status" value="1"/>
</dbReference>
<dbReference type="InterPro" id="IPR002156">
    <property type="entry name" value="RNaseH_domain"/>
</dbReference>
<feature type="domain" description="RNase H type-1" evidence="1">
    <location>
        <begin position="32"/>
        <end position="113"/>
    </location>
</feature>
<organism evidence="2 3">
    <name type="scientific">Acacia crassicarpa</name>
    <name type="common">northern wattle</name>
    <dbReference type="NCBI Taxonomy" id="499986"/>
    <lineage>
        <taxon>Eukaryota</taxon>
        <taxon>Viridiplantae</taxon>
        <taxon>Streptophyta</taxon>
        <taxon>Embryophyta</taxon>
        <taxon>Tracheophyta</taxon>
        <taxon>Spermatophyta</taxon>
        <taxon>Magnoliopsida</taxon>
        <taxon>eudicotyledons</taxon>
        <taxon>Gunneridae</taxon>
        <taxon>Pentapetalae</taxon>
        <taxon>rosids</taxon>
        <taxon>fabids</taxon>
        <taxon>Fabales</taxon>
        <taxon>Fabaceae</taxon>
        <taxon>Caesalpinioideae</taxon>
        <taxon>mimosoid clade</taxon>
        <taxon>Acacieae</taxon>
        <taxon>Acacia</taxon>
    </lineage>
</organism>
<dbReference type="InterPro" id="IPR036397">
    <property type="entry name" value="RNaseH_sf"/>
</dbReference>
<dbReference type="GO" id="GO:0004523">
    <property type="term" value="F:RNA-DNA hybrid ribonuclease activity"/>
    <property type="evidence" value="ECO:0007669"/>
    <property type="project" value="InterPro"/>
</dbReference>